<dbReference type="OrthoDB" id="1600564at2759"/>
<evidence type="ECO:0000256" key="5">
    <source>
        <dbReference type="SAM" id="SignalP"/>
    </source>
</evidence>
<dbReference type="GO" id="GO:0016788">
    <property type="term" value="F:hydrolase activity, acting on ester bonds"/>
    <property type="evidence" value="ECO:0007669"/>
    <property type="project" value="InterPro"/>
</dbReference>
<name>A0A9D5H7T3_9LILI</name>
<evidence type="ECO:0000313" key="7">
    <source>
        <dbReference type="Proteomes" id="UP001085076"/>
    </source>
</evidence>
<comment type="similarity">
    <text evidence="1">Belongs to the 'GDSL' lipolytic enzyme family.</text>
</comment>
<dbReference type="InterPro" id="IPR035669">
    <property type="entry name" value="SGNH_plant_lipase-like"/>
</dbReference>
<keyword evidence="3" id="KW-0378">Hydrolase</keyword>
<evidence type="ECO:0000313" key="6">
    <source>
        <dbReference type="EMBL" id="KAJ0966317.1"/>
    </source>
</evidence>
<evidence type="ECO:0000256" key="2">
    <source>
        <dbReference type="ARBA" id="ARBA00022729"/>
    </source>
</evidence>
<dbReference type="SUPFAM" id="SSF52266">
    <property type="entry name" value="SGNH hydrolase"/>
    <property type="match status" value="1"/>
</dbReference>
<keyword evidence="7" id="KW-1185">Reference proteome</keyword>
<gene>
    <name evidence="6" type="ORF">J5N97_027455</name>
</gene>
<feature type="signal peptide" evidence="5">
    <location>
        <begin position="1"/>
        <end position="18"/>
    </location>
</feature>
<sequence>MEVLLRLMVVFFLIKTNGCYINHIYSLGDSITDTGNLLRLGLGGSFTPIASFPYGQTIHKPTGRCSDGLLMIDYLAEALNLPLIKPYLEKDVSFENGANFAVAGATALESWELLQKGILMPYPNASLTVQLDWFMTHLNSTCSSKEACEKRLERSLITLGEIGGNDYNYAFFQGKQIDEVKDLVPLVVQKIVDTAKELIEVGVIHMVVPGNFPIGCMPSYLSAFGATDSEDAYDELKCLKSFNSFAMLHNEKLQASLAELRDAYPHVQIMYADYFHAFQHLLAKAPLYGFEKDVLMKACCGAGGEHNFDATEMCGAPGTSTCENPSNHISWDGIHLTQEAYKIMAQSLFRPKGFTFPSYGVQELWKC</sequence>
<dbReference type="EMBL" id="JAGGNH010000008">
    <property type="protein sequence ID" value="KAJ0966317.1"/>
    <property type="molecule type" value="Genomic_DNA"/>
</dbReference>
<dbReference type="PANTHER" id="PTHR22835">
    <property type="entry name" value="ZINC FINGER FYVE DOMAIN CONTAINING PROTEIN"/>
    <property type="match status" value="1"/>
</dbReference>
<keyword evidence="2 5" id="KW-0732">Signal</keyword>
<dbReference type="InterPro" id="IPR001087">
    <property type="entry name" value="GDSL"/>
</dbReference>
<dbReference type="CDD" id="cd01837">
    <property type="entry name" value="SGNH_plant_lipase_like"/>
    <property type="match status" value="1"/>
</dbReference>
<evidence type="ECO:0000256" key="3">
    <source>
        <dbReference type="ARBA" id="ARBA00022801"/>
    </source>
</evidence>
<accession>A0A9D5H7T3</accession>
<feature type="chain" id="PRO_5039501319" evidence="5">
    <location>
        <begin position="19"/>
        <end position="367"/>
    </location>
</feature>
<keyword evidence="4" id="KW-0325">Glycoprotein</keyword>
<organism evidence="6 7">
    <name type="scientific">Dioscorea zingiberensis</name>
    <dbReference type="NCBI Taxonomy" id="325984"/>
    <lineage>
        <taxon>Eukaryota</taxon>
        <taxon>Viridiplantae</taxon>
        <taxon>Streptophyta</taxon>
        <taxon>Embryophyta</taxon>
        <taxon>Tracheophyta</taxon>
        <taxon>Spermatophyta</taxon>
        <taxon>Magnoliopsida</taxon>
        <taxon>Liliopsida</taxon>
        <taxon>Dioscoreales</taxon>
        <taxon>Dioscoreaceae</taxon>
        <taxon>Dioscorea</taxon>
    </lineage>
</organism>
<proteinExistence type="inferred from homology"/>
<evidence type="ECO:0000256" key="4">
    <source>
        <dbReference type="ARBA" id="ARBA00023180"/>
    </source>
</evidence>
<dbReference type="InterPro" id="IPR036514">
    <property type="entry name" value="SGNH_hydro_sf"/>
</dbReference>
<reference evidence="6" key="2">
    <citation type="journal article" date="2022" name="Hortic Res">
        <title>The genome of Dioscorea zingiberensis sheds light on the biosynthesis, origin and evolution of the medicinally important diosgenin saponins.</title>
        <authorList>
            <person name="Li Y."/>
            <person name="Tan C."/>
            <person name="Li Z."/>
            <person name="Guo J."/>
            <person name="Li S."/>
            <person name="Chen X."/>
            <person name="Wang C."/>
            <person name="Dai X."/>
            <person name="Yang H."/>
            <person name="Song W."/>
            <person name="Hou L."/>
            <person name="Xu J."/>
            <person name="Tong Z."/>
            <person name="Xu A."/>
            <person name="Yuan X."/>
            <person name="Wang W."/>
            <person name="Yang Q."/>
            <person name="Chen L."/>
            <person name="Sun Z."/>
            <person name="Wang K."/>
            <person name="Pan B."/>
            <person name="Chen J."/>
            <person name="Bao Y."/>
            <person name="Liu F."/>
            <person name="Qi X."/>
            <person name="Gang D.R."/>
            <person name="Wen J."/>
            <person name="Li J."/>
        </authorList>
    </citation>
    <scope>NUCLEOTIDE SEQUENCE</scope>
    <source>
        <strain evidence="6">Dzin_1.0</strain>
    </source>
</reference>
<comment type="caution">
    <text evidence="6">The sequence shown here is derived from an EMBL/GenBank/DDBJ whole genome shotgun (WGS) entry which is preliminary data.</text>
</comment>
<evidence type="ECO:0000256" key="1">
    <source>
        <dbReference type="ARBA" id="ARBA00008668"/>
    </source>
</evidence>
<dbReference type="AlphaFoldDB" id="A0A9D5H7T3"/>
<dbReference type="Pfam" id="PF00657">
    <property type="entry name" value="Lipase_GDSL"/>
    <property type="match status" value="1"/>
</dbReference>
<dbReference type="PANTHER" id="PTHR22835:SF517">
    <property type="entry name" value="GDSL-LIKE LIPASE_ACYLHYDROLASE FAMILY PROTEIN, EXPRESSED"/>
    <property type="match status" value="1"/>
</dbReference>
<protein>
    <submittedName>
        <fullName evidence="6">Uncharacterized protein</fullName>
    </submittedName>
</protein>
<dbReference type="Proteomes" id="UP001085076">
    <property type="component" value="Miscellaneous, Linkage group lg08"/>
</dbReference>
<reference evidence="6" key="1">
    <citation type="submission" date="2021-03" db="EMBL/GenBank/DDBJ databases">
        <authorList>
            <person name="Li Z."/>
            <person name="Yang C."/>
        </authorList>
    </citation>
    <scope>NUCLEOTIDE SEQUENCE</scope>
    <source>
        <strain evidence="6">Dzin_1.0</strain>
        <tissue evidence="6">Leaf</tissue>
    </source>
</reference>
<dbReference type="Gene3D" id="3.40.50.1110">
    <property type="entry name" value="SGNH hydrolase"/>
    <property type="match status" value="1"/>
</dbReference>